<dbReference type="Proteomes" id="UP000646749">
    <property type="component" value="Unassembled WGS sequence"/>
</dbReference>
<accession>A0ABQ4E1B1</accession>
<keyword evidence="3" id="KW-1185">Reference proteome</keyword>
<proteinExistence type="predicted"/>
<feature type="region of interest" description="Disordered" evidence="1">
    <location>
        <begin position="55"/>
        <end position="86"/>
    </location>
</feature>
<gene>
    <name evidence="2" type="ORF">Pen02_34500</name>
</gene>
<dbReference type="EMBL" id="BONW01000016">
    <property type="protein sequence ID" value="GIG88514.1"/>
    <property type="molecule type" value="Genomic_DNA"/>
</dbReference>
<name>A0ABQ4E1B1_9ACTN</name>
<dbReference type="InterPro" id="IPR011059">
    <property type="entry name" value="Metal-dep_hydrolase_composite"/>
</dbReference>
<sequence>MAFQAQRADVQTVLVDGRLVKHEHRLVGVDLGRARREVERTAEYLVETMGRDVWTKGMNPHVPETKVGEDPYTYTDWEAGSAQPGD</sequence>
<dbReference type="Gene3D" id="2.30.40.10">
    <property type="entry name" value="Urease, subunit C, domain 1"/>
    <property type="match status" value="1"/>
</dbReference>
<evidence type="ECO:0000313" key="2">
    <source>
        <dbReference type="EMBL" id="GIG88514.1"/>
    </source>
</evidence>
<comment type="caution">
    <text evidence="2">The sequence shown here is derived from an EMBL/GenBank/DDBJ whole genome shotgun (WGS) entry which is preliminary data.</text>
</comment>
<reference evidence="2 3" key="1">
    <citation type="submission" date="2021-01" db="EMBL/GenBank/DDBJ databases">
        <title>Whole genome shotgun sequence of Plantactinospora endophytica NBRC 110450.</title>
        <authorList>
            <person name="Komaki H."/>
            <person name="Tamura T."/>
        </authorList>
    </citation>
    <scope>NUCLEOTIDE SEQUENCE [LARGE SCALE GENOMIC DNA]</scope>
    <source>
        <strain evidence="2 3">NBRC 110450</strain>
    </source>
</reference>
<dbReference type="SUPFAM" id="SSF51338">
    <property type="entry name" value="Composite domain of metallo-dependent hydrolases"/>
    <property type="match status" value="1"/>
</dbReference>
<organism evidence="2 3">
    <name type="scientific">Plantactinospora endophytica</name>
    <dbReference type="NCBI Taxonomy" id="673535"/>
    <lineage>
        <taxon>Bacteria</taxon>
        <taxon>Bacillati</taxon>
        <taxon>Actinomycetota</taxon>
        <taxon>Actinomycetes</taxon>
        <taxon>Micromonosporales</taxon>
        <taxon>Micromonosporaceae</taxon>
        <taxon>Plantactinospora</taxon>
    </lineage>
</organism>
<evidence type="ECO:0000313" key="3">
    <source>
        <dbReference type="Proteomes" id="UP000646749"/>
    </source>
</evidence>
<protein>
    <submittedName>
        <fullName evidence="2">Uncharacterized protein</fullName>
    </submittedName>
</protein>
<dbReference type="RefSeq" id="WP_203867031.1">
    <property type="nucleotide sequence ID" value="NZ_BONW01000016.1"/>
</dbReference>
<evidence type="ECO:0000256" key="1">
    <source>
        <dbReference type="SAM" id="MobiDB-lite"/>
    </source>
</evidence>